<dbReference type="GO" id="GO:0004556">
    <property type="term" value="F:alpha-amylase activity"/>
    <property type="evidence" value="ECO:0007669"/>
    <property type="project" value="TreeGrafter"/>
</dbReference>
<proteinExistence type="inferred from homology"/>
<dbReference type="Proteomes" id="UP000713880">
    <property type="component" value="Unassembled WGS sequence"/>
</dbReference>
<evidence type="ECO:0000256" key="2">
    <source>
        <dbReference type="ARBA" id="ARBA00008061"/>
    </source>
</evidence>
<comment type="caution">
    <text evidence="8">The sequence shown here is derived from an EMBL/GenBank/DDBJ whole genome shotgun (WGS) entry which is preliminary data.</text>
</comment>
<dbReference type="FunFam" id="3.20.20.80:FF:000064">
    <property type="entry name" value="Oligo-1,6-glucosidase"/>
    <property type="match status" value="1"/>
</dbReference>
<dbReference type="FunFam" id="2.60.40.1180:FF:000007">
    <property type="entry name" value="Sucrose isomerase"/>
    <property type="match status" value="1"/>
</dbReference>
<keyword evidence="3" id="KW-0963">Cytoplasm</keyword>
<keyword evidence="5" id="KW-0326">Glycosidase</keyword>
<dbReference type="Gene3D" id="3.90.400.10">
    <property type="entry name" value="Oligo-1,6-glucosidase, Domain 2"/>
    <property type="match status" value="1"/>
</dbReference>
<dbReference type="AlphaFoldDB" id="A0A939BCQ4"/>
<dbReference type="SUPFAM" id="SSF51011">
    <property type="entry name" value="Glycosyl hydrolase domain"/>
    <property type="match status" value="1"/>
</dbReference>
<sequence length="569" mass="66881">MRKTWWKECVVYQIYPRSFCDSNGDGIGDLNGITEKLDYLKELGVDVVWLSPVYRSPMDDNGYDISDYRSIQPEFGTMEDFDRMLAEMHRRGIRLVMDLVVNHTSDEHPWFVESRSSKENPYRDYYIWREPKENQEPNNWESVFGGPAWEFDAGTGMYYLHLFSRKQPDLNWENARVRREVYDMMDWWCQKGIDGFRMDVISMISKDQAFPDGAVKENGYGDFSPFVRNGPRVHEFLREMNREVLAKYDLLTVGECSGVTVEEAKKYANEDGTELDMVFQFEHMDLDGGETFKWNDRKIDLVELKEVLSRWQRELDSKAWNSLYWCNHDQPRILPRLGSLDPAYREISAKMLATCLHMMQGTPYIYQGEELGMTGGDFASLADFRDIESINAWHQYADTGKISPEDMMRYLQYKSRDNARTPMQWDDTPNGGFTEGTPWIRVNPNYKEINARDQLARKDSVFHYYQQLIRLRKTHEIVVYGEYELLFPEDPDLFVYTRTLGEEKLLVLCNFKEKEKCIALPEGWRPEQMTRLIGNYPEPGSGNENPPRPENGDAAELHLKPYEARVYRM</sequence>
<dbReference type="GO" id="GO:0005737">
    <property type="term" value="C:cytoplasm"/>
    <property type="evidence" value="ECO:0007669"/>
    <property type="project" value="UniProtKB-SubCell"/>
</dbReference>
<evidence type="ECO:0000256" key="4">
    <source>
        <dbReference type="ARBA" id="ARBA00022801"/>
    </source>
</evidence>
<feature type="domain" description="Glycosyl hydrolase family 13 catalytic" evidence="7">
    <location>
        <begin position="13"/>
        <end position="420"/>
    </location>
</feature>
<evidence type="ECO:0000313" key="9">
    <source>
        <dbReference type="Proteomes" id="UP000713880"/>
    </source>
</evidence>
<dbReference type="Gene3D" id="2.60.40.1180">
    <property type="entry name" value="Golgi alpha-mannosidase II"/>
    <property type="match status" value="1"/>
</dbReference>
<evidence type="ECO:0000313" key="8">
    <source>
        <dbReference type="EMBL" id="MBM6827874.1"/>
    </source>
</evidence>
<evidence type="ECO:0000256" key="6">
    <source>
        <dbReference type="SAM" id="MobiDB-lite"/>
    </source>
</evidence>
<dbReference type="InterPro" id="IPR013780">
    <property type="entry name" value="Glyco_hydro_b"/>
</dbReference>
<dbReference type="SMART" id="SM00642">
    <property type="entry name" value="Aamy"/>
    <property type="match status" value="1"/>
</dbReference>
<keyword evidence="9" id="KW-1185">Reference proteome</keyword>
<accession>A0A939BCQ4</accession>
<dbReference type="SUPFAM" id="SSF51445">
    <property type="entry name" value="(Trans)glycosidases"/>
    <property type="match status" value="1"/>
</dbReference>
<reference evidence="8" key="1">
    <citation type="submission" date="2020-08" db="EMBL/GenBank/DDBJ databases">
        <authorList>
            <person name="Cejkova D."/>
            <person name="Kubasova T."/>
            <person name="Jahodarova E."/>
            <person name="Rychlik I."/>
        </authorList>
    </citation>
    <scope>NUCLEOTIDE SEQUENCE</scope>
    <source>
        <strain evidence="8">An420c</strain>
    </source>
</reference>
<dbReference type="FunFam" id="3.90.400.10:FF:000002">
    <property type="entry name" value="Sucrose isomerase"/>
    <property type="match status" value="1"/>
</dbReference>
<dbReference type="Pfam" id="PF23915">
    <property type="entry name" value="SusG_C"/>
    <property type="match status" value="1"/>
</dbReference>
<dbReference type="Gene3D" id="3.20.20.80">
    <property type="entry name" value="Glycosidases"/>
    <property type="match status" value="1"/>
</dbReference>
<dbReference type="EMBL" id="JACJLV010000072">
    <property type="protein sequence ID" value="MBM6827874.1"/>
    <property type="molecule type" value="Genomic_DNA"/>
</dbReference>
<dbReference type="Pfam" id="PF00128">
    <property type="entry name" value="Alpha-amylase"/>
    <property type="match status" value="1"/>
</dbReference>
<dbReference type="GO" id="GO:0009313">
    <property type="term" value="P:oligosaccharide catabolic process"/>
    <property type="evidence" value="ECO:0007669"/>
    <property type="project" value="TreeGrafter"/>
</dbReference>
<comment type="similarity">
    <text evidence="2">Belongs to the glycosyl hydrolase 13 family.</text>
</comment>
<dbReference type="InterPro" id="IPR056300">
    <property type="entry name" value="SusG-like_C"/>
</dbReference>
<dbReference type="FunFam" id="3.20.20.80:FF:000014">
    <property type="entry name" value="Alpha,alpha-phosphotrehalase"/>
    <property type="match status" value="1"/>
</dbReference>
<dbReference type="RefSeq" id="WP_204909846.1">
    <property type="nucleotide sequence ID" value="NZ_JACJLV010000072.1"/>
</dbReference>
<evidence type="ECO:0000256" key="3">
    <source>
        <dbReference type="ARBA" id="ARBA00022490"/>
    </source>
</evidence>
<evidence type="ECO:0000259" key="7">
    <source>
        <dbReference type="SMART" id="SM00642"/>
    </source>
</evidence>
<evidence type="ECO:0000256" key="5">
    <source>
        <dbReference type="ARBA" id="ARBA00023295"/>
    </source>
</evidence>
<gene>
    <name evidence="8" type="ORF">H6A13_12375</name>
</gene>
<dbReference type="NCBIfam" id="NF008183">
    <property type="entry name" value="PRK10933.1"/>
    <property type="match status" value="1"/>
</dbReference>
<protein>
    <submittedName>
        <fullName evidence="8">Alpha-glucosidase</fullName>
    </submittedName>
</protein>
<reference evidence="8" key="2">
    <citation type="journal article" date="2021" name="Sci. Rep.">
        <title>The distribution of antibiotic resistance genes in chicken gut microbiota commensals.</title>
        <authorList>
            <person name="Juricova H."/>
            <person name="Matiasovicova J."/>
            <person name="Kubasova T."/>
            <person name="Cejkova D."/>
            <person name="Rychlik I."/>
        </authorList>
    </citation>
    <scope>NUCLEOTIDE SEQUENCE</scope>
    <source>
        <strain evidence="8">An420c</strain>
    </source>
</reference>
<feature type="region of interest" description="Disordered" evidence="6">
    <location>
        <begin position="534"/>
        <end position="555"/>
    </location>
</feature>
<dbReference type="InterPro" id="IPR045857">
    <property type="entry name" value="O16G_dom_2"/>
</dbReference>
<keyword evidence="4" id="KW-0378">Hydrolase</keyword>
<dbReference type="PANTHER" id="PTHR10357:SF184">
    <property type="entry name" value="OLIGO-1,6-GLUCOSIDASE 1"/>
    <property type="match status" value="1"/>
</dbReference>
<dbReference type="InterPro" id="IPR006047">
    <property type="entry name" value="GH13_cat_dom"/>
</dbReference>
<dbReference type="PANTHER" id="PTHR10357">
    <property type="entry name" value="ALPHA-AMYLASE FAMILY MEMBER"/>
    <property type="match status" value="1"/>
</dbReference>
<name>A0A939BCQ4_9CLOT</name>
<organism evidence="8 9">
    <name type="scientific">Mordavella massiliensis</name>
    <dbReference type="NCBI Taxonomy" id="1871024"/>
    <lineage>
        <taxon>Bacteria</taxon>
        <taxon>Bacillati</taxon>
        <taxon>Bacillota</taxon>
        <taxon>Clostridia</taxon>
        <taxon>Eubacteriales</taxon>
        <taxon>Clostridiaceae</taxon>
        <taxon>Mordavella</taxon>
    </lineage>
</organism>
<dbReference type="CDD" id="cd11333">
    <property type="entry name" value="AmyAc_SI_OligoGlu_DGase"/>
    <property type="match status" value="1"/>
</dbReference>
<comment type="subcellular location">
    <subcellularLocation>
        <location evidence="1">Cytoplasm</location>
    </subcellularLocation>
</comment>
<evidence type="ECO:0000256" key="1">
    <source>
        <dbReference type="ARBA" id="ARBA00004496"/>
    </source>
</evidence>
<dbReference type="InterPro" id="IPR017853">
    <property type="entry name" value="GH"/>
</dbReference>